<dbReference type="EMBL" id="CADCVI010000141">
    <property type="protein sequence ID" value="CAA9473780.1"/>
    <property type="molecule type" value="Genomic_DNA"/>
</dbReference>
<dbReference type="AlphaFoldDB" id="A0A6J4RIU3"/>
<protein>
    <submittedName>
        <fullName evidence="2">Uncharacterized protein</fullName>
    </submittedName>
</protein>
<proteinExistence type="predicted"/>
<organism evidence="2">
    <name type="scientific">uncultured Rubrobacteraceae bacterium</name>
    <dbReference type="NCBI Taxonomy" id="349277"/>
    <lineage>
        <taxon>Bacteria</taxon>
        <taxon>Bacillati</taxon>
        <taxon>Actinomycetota</taxon>
        <taxon>Rubrobacteria</taxon>
        <taxon>Rubrobacterales</taxon>
        <taxon>Rubrobacteraceae</taxon>
        <taxon>environmental samples</taxon>
    </lineage>
</organism>
<evidence type="ECO:0000313" key="2">
    <source>
        <dbReference type="EMBL" id="CAA9473780.1"/>
    </source>
</evidence>
<reference evidence="2" key="1">
    <citation type="submission" date="2020-02" db="EMBL/GenBank/DDBJ databases">
        <authorList>
            <person name="Meier V. D."/>
        </authorList>
    </citation>
    <scope>NUCLEOTIDE SEQUENCE</scope>
    <source>
        <strain evidence="2">AVDCRST_MAG25</strain>
    </source>
</reference>
<sequence>ERRRKGKTETAEEGFQGRASREQGGRLPRARADGDGRPRGGRIRAHGYGGRAPQQGCHVSRYDRRGRKEGGL</sequence>
<feature type="non-terminal residue" evidence="2">
    <location>
        <position position="1"/>
    </location>
</feature>
<name>A0A6J4RIU3_9ACTN</name>
<feature type="compositionally biased region" description="Basic and acidic residues" evidence="1">
    <location>
        <begin position="60"/>
        <end position="72"/>
    </location>
</feature>
<feature type="compositionally biased region" description="Basic and acidic residues" evidence="1">
    <location>
        <begin position="19"/>
        <end position="38"/>
    </location>
</feature>
<gene>
    <name evidence="2" type="ORF">AVDCRST_MAG25-2238</name>
</gene>
<feature type="non-terminal residue" evidence="2">
    <location>
        <position position="72"/>
    </location>
</feature>
<evidence type="ECO:0000256" key="1">
    <source>
        <dbReference type="SAM" id="MobiDB-lite"/>
    </source>
</evidence>
<accession>A0A6J4RIU3</accession>
<feature type="region of interest" description="Disordered" evidence="1">
    <location>
        <begin position="1"/>
        <end position="72"/>
    </location>
</feature>